<keyword evidence="3" id="KW-1185">Reference proteome</keyword>
<dbReference type="Gene3D" id="3.40.50.150">
    <property type="entry name" value="Vaccinia Virus protein VP39"/>
    <property type="match status" value="1"/>
</dbReference>
<dbReference type="EMBL" id="CP031124">
    <property type="protein sequence ID" value="AXF86500.1"/>
    <property type="molecule type" value="Genomic_DNA"/>
</dbReference>
<dbReference type="InterPro" id="IPR013216">
    <property type="entry name" value="Methyltransf_11"/>
</dbReference>
<gene>
    <name evidence="2" type="ORF">DTO96_102254</name>
</gene>
<sequence length="238" mass="27240">MESSHIPTPADQVEDGYSWNTYDDVFRTIVAGLNPKTVMDIGAGSGKYGKLTRKIAPDAKITAVEIDVEGTIRHKLDQTYDQVVTVQAAEFLMNNPNENFDLVIIGDCIEHMPKSVGIDLLNYLNYRAAYVFIITPDGMVMNKDPYYLGHISNWTERDFMWHDNFGYERVGVMQLFLMRGLLRPELPDMGSMNEHIKAQALPLHLDNGQFYKHAEFTLVNHMFKWQNPNGSWGAYRPF</sequence>
<dbReference type="AlphaFoldDB" id="A0A345DDR2"/>
<organism evidence="2 3">
    <name type="scientific">Ephemeroptericola cinctiostellae</name>
    <dbReference type="NCBI Taxonomy" id="2268024"/>
    <lineage>
        <taxon>Bacteria</taxon>
        <taxon>Pseudomonadati</taxon>
        <taxon>Pseudomonadota</taxon>
        <taxon>Betaproteobacteria</taxon>
        <taxon>Burkholderiales</taxon>
        <taxon>Burkholderiaceae</taxon>
        <taxon>Ephemeroptericola</taxon>
    </lineage>
</organism>
<dbReference type="Pfam" id="PF08241">
    <property type="entry name" value="Methyltransf_11"/>
    <property type="match status" value="1"/>
</dbReference>
<dbReference type="SUPFAM" id="SSF53335">
    <property type="entry name" value="S-adenosyl-L-methionine-dependent methyltransferases"/>
    <property type="match status" value="1"/>
</dbReference>
<reference evidence="3" key="1">
    <citation type="submission" date="2018-07" db="EMBL/GenBank/DDBJ databases">
        <authorList>
            <person name="Kim H."/>
        </authorList>
    </citation>
    <scope>NUCLEOTIDE SEQUENCE [LARGE SCALE GENOMIC DNA]</scope>
    <source>
        <strain evidence="3">F02</strain>
    </source>
</reference>
<name>A0A345DDR2_9BURK</name>
<evidence type="ECO:0000313" key="2">
    <source>
        <dbReference type="EMBL" id="AXF86500.1"/>
    </source>
</evidence>
<protein>
    <recommendedName>
        <fullName evidence="1">Methyltransferase type 11 domain-containing protein</fullName>
    </recommendedName>
</protein>
<feature type="domain" description="Methyltransferase type 11" evidence="1">
    <location>
        <begin position="40"/>
        <end position="113"/>
    </location>
</feature>
<proteinExistence type="predicted"/>
<dbReference type="OrthoDB" id="9797829at2"/>
<dbReference type="InterPro" id="IPR029063">
    <property type="entry name" value="SAM-dependent_MTases_sf"/>
</dbReference>
<dbReference type="Proteomes" id="UP000252182">
    <property type="component" value="Chromosome"/>
</dbReference>
<accession>A0A345DDR2</accession>
<dbReference type="GO" id="GO:0008757">
    <property type="term" value="F:S-adenosylmethionine-dependent methyltransferase activity"/>
    <property type="evidence" value="ECO:0007669"/>
    <property type="project" value="InterPro"/>
</dbReference>
<dbReference type="KEGG" id="hyf:DTO96_102254"/>
<evidence type="ECO:0000313" key="3">
    <source>
        <dbReference type="Proteomes" id="UP000252182"/>
    </source>
</evidence>
<dbReference type="RefSeq" id="WP_114563570.1">
    <property type="nucleotide sequence ID" value="NZ_CP031124.1"/>
</dbReference>
<evidence type="ECO:0000259" key="1">
    <source>
        <dbReference type="Pfam" id="PF08241"/>
    </source>
</evidence>